<dbReference type="InterPro" id="IPR046335">
    <property type="entry name" value="LacI/GalR-like_sensor"/>
</dbReference>
<evidence type="ECO:0000256" key="3">
    <source>
        <dbReference type="ARBA" id="ARBA00023163"/>
    </source>
</evidence>
<dbReference type="Gene3D" id="3.40.50.2300">
    <property type="match status" value="2"/>
</dbReference>
<sequence>MKKATSQDVAALAGVSQATVSLILNNSTKITFSNETRERVLAAAQQLNYQLPPRRKARTQAGTTRMLLVLTPTLTNQYYSEIIQTIEEYADSLDYRVIVCNTFRKPELEKFYLNTFVGAHVDGIIYTFLPSFPRLIETISDTLPTVIIGEKHDELSVCSIELRNATAGALLAEHLYQLGHRRLVFISTPFNQLSLARSQRLEGIRRQLEAHGVQDGLEVLSADRSAEADTPEDGLPYEYNVGRALTAELIRRHSRATALIGVNDMTALGILAQLTAQGIRVPGDISVCGFDNIFSSAITTPSLTTIDHHLRTRCQAAVDMVTSRPAPSALPVPFVNKIEYTPQLIVRASTGRARTSGSESPSP</sequence>
<dbReference type="SUPFAM" id="SSF53822">
    <property type="entry name" value="Periplasmic binding protein-like I"/>
    <property type="match status" value="1"/>
</dbReference>
<evidence type="ECO:0000256" key="1">
    <source>
        <dbReference type="ARBA" id="ARBA00023015"/>
    </source>
</evidence>
<gene>
    <name evidence="5" type="ORF">IAA66_10570</name>
</gene>
<evidence type="ECO:0000259" key="4">
    <source>
        <dbReference type="PROSITE" id="PS50932"/>
    </source>
</evidence>
<dbReference type="AlphaFoldDB" id="A0A9D0YXN1"/>
<reference evidence="5" key="1">
    <citation type="submission" date="2020-10" db="EMBL/GenBank/DDBJ databases">
        <authorList>
            <person name="Gilroy R."/>
        </authorList>
    </citation>
    <scope>NUCLEOTIDE SEQUENCE</scope>
    <source>
        <strain evidence="5">ChiHile30-977</strain>
    </source>
</reference>
<dbReference type="SMART" id="SM00354">
    <property type="entry name" value="HTH_LACI"/>
    <property type="match status" value="1"/>
</dbReference>
<dbReference type="SUPFAM" id="SSF47413">
    <property type="entry name" value="lambda repressor-like DNA-binding domains"/>
    <property type="match status" value="1"/>
</dbReference>
<dbReference type="PROSITE" id="PS50932">
    <property type="entry name" value="HTH_LACI_2"/>
    <property type="match status" value="1"/>
</dbReference>
<dbReference type="Pfam" id="PF13377">
    <property type="entry name" value="Peripla_BP_3"/>
    <property type="match status" value="1"/>
</dbReference>
<dbReference type="GO" id="GO:0003700">
    <property type="term" value="F:DNA-binding transcription factor activity"/>
    <property type="evidence" value="ECO:0007669"/>
    <property type="project" value="TreeGrafter"/>
</dbReference>
<dbReference type="InterPro" id="IPR010982">
    <property type="entry name" value="Lambda_DNA-bd_dom_sf"/>
</dbReference>
<dbReference type="PANTHER" id="PTHR30146">
    <property type="entry name" value="LACI-RELATED TRANSCRIPTIONAL REPRESSOR"/>
    <property type="match status" value="1"/>
</dbReference>
<comment type="caution">
    <text evidence="5">The sequence shown here is derived from an EMBL/GenBank/DDBJ whole genome shotgun (WGS) entry which is preliminary data.</text>
</comment>
<dbReference type="Pfam" id="PF00356">
    <property type="entry name" value="LacI"/>
    <property type="match status" value="1"/>
</dbReference>
<organism evidence="5 6">
    <name type="scientific">Candidatus Avichristensenella intestinipullorum</name>
    <dbReference type="NCBI Taxonomy" id="2840693"/>
    <lineage>
        <taxon>Bacteria</taxon>
        <taxon>Bacillati</taxon>
        <taxon>Bacillota</taxon>
        <taxon>Clostridia</taxon>
        <taxon>Candidatus Avichristensenella</taxon>
    </lineage>
</organism>
<evidence type="ECO:0000313" key="6">
    <source>
        <dbReference type="Proteomes" id="UP000886819"/>
    </source>
</evidence>
<dbReference type="InterPro" id="IPR028082">
    <property type="entry name" value="Peripla_BP_I"/>
</dbReference>
<reference evidence="5" key="2">
    <citation type="journal article" date="2021" name="PeerJ">
        <title>Extensive microbial diversity within the chicken gut microbiome revealed by metagenomics and culture.</title>
        <authorList>
            <person name="Gilroy R."/>
            <person name="Ravi A."/>
            <person name="Getino M."/>
            <person name="Pursley I."/>
            <person name="Horton D.L."/>
            <person name="Alikhan N.F."/>
            <person name="Baker D."/>
            <person name="Gharbi K."/>
            <person name="Hall N."/>
            <person name="Watson M."/>
            <person name="Adriaenssens E.M."/>
            <person name="Foster-Nyarko E."/>
            <person name="Jarju S."/>
            <person name="Secka A."/>
            <person name="Antonio M."/>
            <person name="Oren A."/>
            <person name="Chaudhuri R.R."/>
            <person name="La Ragione R."/>
            <person name="Hildebrand F."/>
            <person name="Pallen M.J."/>
        </authorList>
    </citation>
    <scope>NUCLEOTIDE SEQUENCE</scope>
    <source>
        <strain evidence="5">ChiHile30-977</strain>
    </source>
</reference>
<dbReference type="CDD" id="cd01392">
    <property type="entry name" value="HTH_LacI"/>
    <property type="match status" value="1"/>
</dbReference>
<dbReference type="InterPro" id="IPR000843">
    <property type="entry name" value="HTH_LacI"/>
</dbReference>
<dbReference type="Gene3D" id="1.10.260.40">
    <property type="entry name" value="lambda repressor-like DNA-binding domains"/>
    <property type="match status" value="1"/>
</dbReference>
<proteinExistence type="predicted"/>
<accession>A0A9D0YXN1</accession>
<keyword evidence="2 5" id="KW-0238">DNA-binding</keyword>
<protein>
    <submittedName>
        <fullName evidence="5">LacI family DNA-binding transcriptional regulator</fullName>
    </submittedName>
</protein>
<feature type="domain" description="HTH lacI-type" evidence="4">
    <location>
        <begin position="4"/>
        <end position="62"/>
    </location>
</feature>
<evidence type="ECO:0000256" key="2">
    <source>
        <dbReference type="ARBA" id="ARBA00023125"/>
    </source>
</evidence>
<dbReference type="GO" id="GO:0000976">
    <property type="term" value="F:transcription cis-regulatory region binding"/>
    <property type="evidence" value="ECO:0007669"/>
    <property type="project" value="TreeGrafter"/>
</dbReference>
<keyword evidence="3" id="KW-0804">Transcription</keyword>
<evidence type="ECO:0000313" key="5">
    <source>
        <dbReference type="EMBL" id="HIQ64004.1"/>
    </source>
</evidence>
<dbReference type="CDD" id="cd06267">
    <property type="entry name" value="PBP1_LacI_sugar_binding-like"/>
    <property type="match status" value="1"/>
</dbReference>
<name>A0A9D0YXN1_9FIRM</name>
<dbReference type="Proteomes" id="UP000886819">
    <property type="component" value="Unassembled WGS sequence"/>
</dbReference>
<dbReference type="PANTHER" id="PTHR30146:SF109">
    <property type="entry name" value="HTH-TYPE TRANSCRIPTIONAL REGULATOR GALS"/>
    <property type="match status" value="1"/>
</dbReference>
<keyword evidence="1" id="KW-0805">Transcription regulation</keyword>
<dbReference type="EMBL" id="DVFI01000146">
    <property type="protein sequence ID" value="HIQ64004.1"/>
    <property type="molecule type" value="Genomic_DNA"/>
</dbReference>